<dbReference type="InterPro" id="IPR002110">
    <property type="entry name" value="Ankyrin_rpt"/>
</dbReference>
<dbReference type="EMBL" id="KE145369">
    <property type="protein sequence ID" value="EPE27940.1"/>
    <property type="molecule type" value="Genomic_DNA"/>
</dbReference>
<feature type="region of interest" description="Disordered" evidence="2">
    <location>
        <begin position="781"/>
        <end position="802"/>
    </location>
</feature>
<dbReference type="InterPro" id="IPR031352">
    <property type="entry name" value="SesA"/>
</dbReference>
<feature type="domain" description="NACHT-NTPase and P-loop NTPases N-terminal" evidence="3">
    <location>
        <begin position="4"/>
        <end position="111"/>
    </location>
</feature>
<dbReference type="Pfam" id="PF17107">
    <property type="entry name" value="SesA"/>
    <property type="match status" value="1"/>
</dbReference>
<proteinExistence type="predicted"/>
<dbReference type="PANTHER" id="PTHR24164">
    <property type="entry name" value="RELA-ASSOCIATED INHIBITOR"/>
    <property type="match status" value="1"/>
</dbReference>
<dbReference type="OMA" id="PNTWIQW"/>
<dbReference type="GeneID" id="19463786"/>
<dbReference type="Pfam" id="PF12796">
    <property type="entry name" value="Ank_2"/>
    <property type="match status" value="1"/>
</dbReference>
<dbReference type="STRING" id="1116229.S3CQG9"/>
<dbReference type="eggNOG" id="ENOG502SK1J">
    <property type="taxonomic scope" value="Eukaryota"/>
</dbReference>
<gene>
    <name evidence="4" type="ORF">GLAREA_04731</name>
</gene>
<dbReference type="Proteomes" id="UP000016922">
    <property type="component" value="Unassembled WGS sequence"/>
</dbReference>
<protein>
    <submittedName>
        <fullName evidence="4">Ankyrin repeat-containing protein</fullName>
    </submittedName>
</protein>
<evidence type="ECO:0000313" key="5">
    <source>
        <dbReference type="Proteomes" id="UP000016922"/>
    </source>
</evidence>
<dbReference type="KEGG" id="glz:GLAREA_04731"/>
<feature type="region of interest" description="Disordered" evidence="2">
    <location>
        <begin position="139"/>
        <end position="159"/>
    </location>
</feature>
<name>S3CQG9_GLAL2</name>
<dbReference type="HOGENOM" id="CLU_325971_0_0_1"/>
<dbReference type="InterPro" id="IPR028320">
    <property type="entry name" value="iASPP"/>
</dbReference>
<evidence type="ECO:0000256" key="1">
    <source>
        <dbReference type="PROSITE-ProRule" id="PRU00023"/>
    </source>
</evidence>
<dbReference type="PROSITE" id="PS50088">
    <property type="entry name" value="ANK_REPEAT"/>
    <property type="match status" value="1"/>
</dbReference>
<dbReference type="RefSeq" id="XP_008085299.1">
    <property type="nucleotide sequence ID" value="XM_008087108.1"/>
</dbReference>
<feature type="repeat" description="ANK" evidence="1">
    <location>
        <begin position="363"/>
        <end position="392"/>
    </location>
</feature>
<sequence>MAVISLAVQLAGGIIQLYDFWGSIRDAPSEVAEMLSGLKMLSNILNELVTQKNPSQHVRDALEHCDMKVQLLQSIVREFEPNFGSNSRRVRMWSAFRAVRKKQKLQRFRDSLQETKTTLLITLMPHFQMPPVHIDVKQSERYDKDSKPHITSSSAEKPEFSKLPADIPALALHASVKSALQLAAENYFQSGAFAKAMSDTVHRVSTIQTTYRHSRASDDAEYENGQSWADSGYSSANLIQSIPRGSRSRICYRTSATGVLFGTIWLRTTSVRLGSGSGRGGKEIDVVSSFTFFPSYWLTKAGLNCGMEANVSTTPTGWQFNFNPIRAVPDDSPIFSACRKGNLSAVRFLLTEGKASVKDTNSKGWTPLHFAAVADSRTNIRVCEYLISRGADKTALAFEGPSENALSPVTVFSATNKKKSADLKIAMLRLFEDCVDLSEPDSEGWTIVGDLVSSFNQEDSSVHSNSIIWFLTSLKTDSMVGWGPKTLWHGLQHAVRSFVDIARKNKLVQRQLGLIVGGEFPGSYAMAIGHWVALLTAGKKLLPMIVTGGSIWHMEGFDYDRESEPDPVVLAKMRPYIYTEWSKALRANLERADEVFDTVLATILEELNWSPDKLRSLKFNKHEQEDHRLRCSTCNDDYSLLKLGLVEPSWIAFVDCTEFQHRYNCTCQEFLQSQGRCSMPPDIGGESSRPDSDSEDDFFYDAGSQHGDVEGSASNDQPWFSECSKYIQEIDNENIHDPFQEVALLLYRCQARLWLGVYEPGQRFCGTCFLRSEGYMDEDVTENGDFGSSRPNESFNPRKTCN</sequence>
<dbReference type="InterPro" id="IPR036770">
    <property type="entry name" value="Ankyrin_rpt-contain_sf"/>
</dbReference>
<reference evidence="4 5" key="1">
    <citation type="journal article" date="2013" name="BMC Genomics">
        <title>Genomics-driven discovery of the pneumocandin biosynthetic gene cluster in the fungus Glarea lozoyensis.</title>
        <authorList>
            <person name="Chen L."/>
            <person name="Yue Q."/>
            <person name="Zhang X."/>
            <person name="Xiang M."/>
            <person name="Wang C."/>
            <person name="Li S."/>
            <person name="Che Y."/>
            <person name="Ortiz-Lopez F.J."/>
            <person name="Bills G.F."/>
            <person name="Liu X."/>
            <person name="An Z."/>
        </authorList>
    </citation>
    <scope>NUCLEOTIDE SEQUENCE [LARGE SCALE GENOMIC DNA]</scope>
    <source>
        <strain evidence="5">ATCC 20868 / MF5171</strain>
    </source>
</reference>
<dbReference type="PROSITE" id="PS50297">
    <property type="entry name" value="ANK_REP_REGION"/>
    <property type="match status" value="1"/>
</dbReference>
<evidence type="ECO:0000313" key="4">
    <source>
        <dbReference type="EMBL" id="EPE27940.1"/>
    </source>
</evidence>
<keyword evidence="1" id="KW-0040">ANK repeat</keyword>
<feature type="region of interest" description="Disordered" evidence="2">
    <location>
        <begin position="681"/>
        <end position="701"/>
    </location>
</feature>
<evidence type="ECO:0000259" key="3">
    <source>
        <dbReference type="Pfam" id="PF17107"/>
    </source>
</evidence>
<feature type="compositionally biased region" description="Polar residues" evidence="2">
    <location>
        <begin position="789"/>
        <end position="802"/>
    </location>
</feature>
<dbReference type="SMART" id="SM00248">
    <property type="entry name" value="ANK"/>
    <property type="match status" value="2"/>
</dbReference>
<dbReference type="SUPFAM" id="SSF48403">
    <property type="entry name" value="Ankyrin repeat"/>
    <property type="match status" value="1"/>
</dbReference>
<dbReference type="OrthoDB" id="539213at2759"/>
<accession>S3CQG9</accession>
<dbReference type="PANTHER" id="PTHR24164:SF4">
    <property type="entry name" value="RELA-ASSOCIATED INHIBITOR"/>
    <property type="match status" value="1"/>
</dbReference>
<dbReference type="AlphaFoldDB" id="S3CQG9"/>
<organism evidence="4 5">
    <name type="scientific">Glarea lozoyensis (strain ATCC 20868 / MF5171)</name>
    <dbReference type="NCBI Taxonomy" id="1116229"/>
    <lineage>
        <taxon>Eukaryota</taxon>
        <taxon>Fungi</taxon>
        <taxon>Dikarya</taxon>
        <taxon>Ascomycota</taxon>
        <taxon>Pezizomycotina</taxon>
        <taxon>Leotiomycetes</taxon>
        <taxon>Helotiales</taxon>
        <taxon>Helotiaceae</taxon>
        <taxon>Glarea</taxon>
    </lineage>
</organism>
<dbReference type="Gene3D" id="1.25.40.20">
    <property type="entry name" value="Ankyrin repeat-containing domain"/>
    <property type="match status" value="1"/>
</dbReference>
<evidence type="ECO:0000256" key="2">
    <source>
        <dbReference type="SAM" id="MobiDB-lite"/>
    </source>
</evidence>
<feature type="compositionally biased region" description="Basic and acidic residues" evidence="2">
    <location>
        <begin position="139"/>
        <end position="148"/>
    </location>
</feature>
<dbReference type="GO" id="GO:0006357">
    <property type="term" value="P:regulation of transcription by RNA polymerase II"/>
    <property type="evidence" value="ECO:0007669"/>
    <property type="project" value="TreeGrafter"/>
</dbReference>
<keyword evidence="5" id="KW-1185">Reference proteome</keyword>